<sequence length="88" mass="10109">MQIRRHSIDRTWLLLHANPIYFVDNMPFAMRNPHRKVVAADIAQSGLVVDHRQRQRVAFGKLILCGGFKDEVRLANDTKGLSLARKTQ</sequence>
<keyword evidence="1" id="KW-0614">Plasmid</keyword>
<reference evidence="1 2" key="1">
    <citation type="submission" date="2018-10" db="EMBL/GenBank/DDBJ databases">
        <title>Rhizobium etli, R. leguminosarum and a new Rhizobium genospecies from Phaseolus dumosus.</title>
        <authorList>
            <person name="Ramirez-Puebla S.T."/>
            <person name="Rogel-Hernandez M.A."/>
            <person name="Guerrero G."/>
            <person name="Ormeno-Orrillo E."/>
            <person name="Martinez-Romero J.C."/>
            <person name="Negrete-Yankelevich S."/>
            <person name="Martinez-Romero E."/>
        </authorList>
    </citation>
    <scope>NUCLEOTIDE SEQUENCE [LARGE SCALE GENOMIC DNA]</scope>
    <source>
        <strain evidence="1 2">CCGE525</strain>
        <plasmid evidence="2">prccge525a</plasmid>
    </source>
</reference>
<name>A0A387G0C4_9HYPH</name>
<accession>A0A387G0C4</accession>
<protein>
    <submittedName>
        <fullName evidence="1">Uncharacterized protein</fullName>
    </submittedName>
</protein>
<proteinExistence type="predicted"/>
<organism evidence="1 2">
    <name type="scientific">Rhizobium jaguaris</name>
    <dbReference type="NCBI Taxonomy" id="1312183"/>
    <lineage>
        <taxon>Bacteria</taxon>
        <taxon>Pseudomonadati</taxon>
        <taxon>Pseudomonadota</taxon>
        <taxon>Alphaproteobacteria</taxon>
        <taxon>Hyphomicrobiales</taxon>
        <taxon>Rhizobiaceae</taxon>
        <taxon>Rhizobium/Agrobacterium group</taxon>
        <taxon>Rhizobium</taxon>
    </lineage>
</organism>
<dbReference type="KEGG" id="rjg:CCGE525_37035"/>
<dbReference type="AlphaFoldDB" id="A0A387G0C4"/>
<evidence type="ECO:0000313" key="1">
    <source>
        <dbReference type="EMBL" id="AYG64359.1"/>
    </source>
</evidence>
<dbReference type="EMBL" id="CP032697">
    <property type="protein sequence ID" value="AYG64359.1"/>
    <property type="molecule type" value="Genomic_DNA"/>
</dbReference>
<keyword evidence="2" id="KW-1185">Reference proteome</keyword>
<dbReference type="Proteomes" id="UP000282195">
    <property type="component" value="Plasmid pRCCGE525a"/>
</dbReference>
<evidence type="ECO:0000313" key="2">
    <source>
        <dbReference type="Proteomes" id="UP000282195"/>
    </source>
</evidence>
<geneLocation type="plasmid" evidence="2">
    <name>prccge525a</name>
</geneLocation>
<gene>
    <name evidence="1" type="ORF">CCGE525_37035</name>
</gene>